<evidence type="ECO:0000256" key="1">
    <source>
        <dbReference type="SAM" id="Phobius"/>
    </source>
</evidence>
<dbReference type="InterPro" id="IPR043136">
    <property type="entry name" value="B30.2/SPRY_sf"/>
</dbReference>
<dbReference type="Gene3D" id="2.60.120.920">
    <property type="match status" value="1"/>
</dbReference>
<keyword evidence="1" id="KW-0812">Transmembrane</keyword>
<dbReference type="AlphaFoldDB" id="A0A061RPJ1"/>
<keyword evidence="1" id="KW-0472">Membrane</keyword>
<evidence type="ECO:0000313" key="2">
    <source>
        <dbReference type="EMBL" id="JAC72664.1"/>
    </source>
</evidence>
<name>A0A061RPJ1_9CHLO</name>
<dbReference type="InterPro" id="IPR013320">
    <property type="entry name" value="ConA-like_dom_sf"/>
</dbReference>
<feature type="non-terminal residue" evidence="2">
    <location>
        <position position="1"/>
    </location>
</feature>
<keyword evidence="1" id="KW-1133">Transmembrane helix</keyword>
<feature type="transmembrane region" description="Helical" evidence="1">
    <location>
        <begin position="12"/>
        <end position="30"/>
    </location>
</feature>
<reference evidence="2" key="1">
    <citation type="submission" date="2014-05" db="EMBL/GenBank/DDBJ databases">
        <title>The transcriptome of the halophilic microalga Tetraselmis sp. GSL018 isolated from the Great Salt Lake, Utah.</title>
        <authorList>
            <person name="Jinkerson R.E."/>
            <person name="D'Adamo S."/>
            <person name="Posewitz M.C."/>
        </authorList>
    </citation>
    <scope>NUCLEOTIDE SEQUENCE</scope>
    <source>
        <strain evidence="2">GSL018</strain>
    </source>
</reference>
<proteinExistence type="predicted"/>
<protein>
    <submittedName>
        <fullName evidence="2">Uncharacterized protein</fullName>
    </submittedName>
</protein>
<dbReference type="SUPFAM" id="SSF49899">
    <property type="entry name" value="Concanavalin A-like lectins/glucanases"/>
    <property type="match status" value="1"/>
</dbReference>
<accession>A0A061RPJ1</accession>
<sequence length="343" mass="37401">SCTENIVGRVQLCDIFAFTSSQLLLLLLLIPPLCSILTSQNMWSDEGTGKTRSYGNIVECNQPQEADQRFNSLWKEDDFLGVSQGEHCWKFKVSEGEGIFVGLTTELSFAPGYRCVGLLYGGPGNTSTGSSLAQGGFGFKPVKDGDEVVVLLTVSVEPRTVTVIFYHNGMCLGKAFEIVQPYPVPMYPMVSFGCAPGKVSIEKVKPPEQRARSQPQHQGPEGTYKLVSSDFVGATSSVVANKVIMQVRSLSTGFKVNIHAGNHIGASILPGEDGSWTAAQVASTLMYIEETQELEKALCRILETLTGFEAEQDRLTLRGHAGAVTFERWTPPPPEPFTRNVLR</sequence>
<dbReference type="CDD" id="cd11709">
    <property type="entry name" value="SPRY"/>
    <property type="match status" value="1"/>
</dbReference>
<organism evidence="2">
    <name type="scientific">Tetraselmis sp. GSL018</name>
    <dbReference type="NCBI Taxonomy" id="582737"/>
    <lineage>
        <taxon>Eukaryota</taxon>
        <taxon>Viridiplantae</taxon>
        <taxon>Chlorophyta</taxon>
        <taxon>core chlorophytes</taxon>
        <taxon>Chlorodendrophyceae</taxon>
        <taxon>Chlorodendrales</taxon>
        <taxon>Chlorodendraceae</taxon>
        <taxon>Tetraselmis</taxon>
    </lineage>
</organism>
<gene>
    <name evidence="2" type="ORF">TSPGSL018_30786</name>
</gene>
<dbReference type="EMBL" id="GBEZ01013311">
    <property type="protein sequence ID" value="JAC72664.1"/>
    <property type="molecule type" value="Transcribed_RNA"/>
</dbReference>